<dbReference type="InterPro" id="IPR051908">
    <property type="entry name" value="Ribosomal_N-acetyltransferase"/>
</dbReference>
<keyword evidence="2" id="KW-0012">Acyltransferase</keyword>
<dbReference type="Gene3D" id="3.40.630.30">
    <property type="match status" value="1"/>
</dbReference>
<dbReference type="PROSITE" id="PS51186">
    <property type="entry name" value="GNAT"/>
    <property type="match status" value="1"/>
</dbReference>
<evidence type="ECO:0000259" key="1">
    <source>
        <dbReference type="PROSITE" id="PS51186"/>
    </source>
</evidence>
<sequence>MAFVNDYSPTPPPKLSESEIYGPTPYDINFAYPIHPETLANERTKLVPFVPAIHGETYWKHVGSRPDIFRYYPFFFSTLADFLAWLELRIRRDPLNMLFAAIDKTRPDAKHEDWGGSMAGVIGMFNTSAENLATEAAYVVVFPEFRGTHVAKDMVGLLARYLLQLPSASPPGIGFRRVKWSAHPRNAPSIGLAERMGFKREGTNRWLWVMPDDLAAEGTPGRVGDAFSGKTGRDSAVLALCWDDWESGGKEHVDAVLQ</sequence>
<feature type="domain" description="N-acetyltransferase" evidence="1">
    <location>
        <begin position="69"/>
        <end position="215"/>
    </location>
</feature>
<protein>
    <submittedName>
        <fullName evidence="2">Acyl-CoA N-acyltransferase</fullName>
    </submittedName>
</protein>
<dbReference type="PANTHER" id="PTHR43441:SF5">
    <property type="entry name" value="FAMILY ACETYLTRANSFERASE, PUTATIVE-RELATED"/>
    <property type="match status" value="1"/>
</dbReference>
<keyword evidence="2" id="KW-0808">Transferase</keyword>
<dbReference type="OrthoDB" id="41238at2759"/>
<organism evidence="2 3">
    <name type="scientific">Trametes coccinea (strain BRFM310)</name>
    <name type="common">Pycnoporus coccineus</name>
    <dbReference type="NCBI Taxonomy" id="1353009"/>
    <lineage>
        <taxon>Eukaryota</taxon>
        <taxon>Fungi</taxon>
        <taxon>Dikarya</taxon>
        <taxon>Basidiomycota</taxon>
        <taxon>Agaricomycotina</taxon>
        <taxon>Agaricomycetes</taxon>
        <taxon>Polyporales</taxon>
        <taxon>Polyporaceae</taxon>
        <taxon>Trametes</taxon>
    </lineage>
</organism>
<dbReference type="InterPro" id="IPR016181">
    <property type="entry name" value="Acyl_CoA_acyltransferase"/>
</dbReference>
<dbReference type="Proteomes" id="UP000193067">
    <property type="component" value="Unassembled WGS sequence"/>
</dbReference>
<dbReference type="InterPro" id="IPR000182">
    <property type="entry name" value="GNAT_dom"/>
</dbReference>
<accession>A0A1Y2II90</accession>
<dbReference type="GO" id="GO:0008999">
    <property type="term" value="F:protein-N-terminal-alanine acetyltransferase activity"/>
    <property type="evidence" value="ECO:0007669"/>
    <property type="project" value="TreeGrafter"/>
</dbReference>
<dbReference type="SUPFAM" id="SSF55729">
    <property type="entry name" value="Acyl-CoA N-acyltransferases (Nat)"/>
    <property type="match status" value="1"/>
</dbReference>
<evidence type="ECO:0000313" key="3">
    <source>
        <dbReference type="Proteomes" id="UP000193067"/>
    </source>
</evidence>
<dbReference type="Pfam" id="PF13302">
    <property type="entry name" value="Acetyltransf_3"/>
    <property type="match status" value="1"/>
</dbReference>
<keyword evidence="3" id="KW-1185">Reference proteome</keyword>
<dbReference type="GO" id="GO:1990189">
    <property type="term" value="F:protein N-terminal-serine acetyltransferase activity"/>
    <property type="evidence" value="ECO:0007669"/>
    <property type="project" value="TreeGrafter"/>
</dbReference>
<evidence type="ECO:0000313" key="2">
    <source>
        <dbReference type="EMBL" id="OSC99631.1"/>
    </source>
</evidence>
<dbReference type="EMBL" id="KZ084126">
    <property type="protein sequence ID" value="OSC99631.1"/>
    <property type="molecule type" value="Genomic_DNA"/>
</dbReference>
<name>A0A1Y2II90_TRAC3</name>
<gene>
    <name evidence="2" type="ORF">PYCCODRAFT_822787</name>
</gene>
<dbReference type="PANTHER" id="PTHR43441">
    <property type="entry name" value="RIBOSOMAL-PROTEIN-SERINE ACETYLTRANSFERASE"/>
    <property type="match status" value="1"/>
</dbReference>
<proteinExistence type="predicted"/>
<dbReference type="AlphaFoldDB" id="A0A1Y2II90"/>
<reference evidence="2 3" key="1">
    <citation type="journal article" date="2015" name="Biotechnol. Biofuels">
        <title>Enhanced degradation of softwood versus hardwood by the white-rot fungus Pycnoporus coccineus.</title>
        <authorList>
            <person name="Couturier M."/>
            <person name="Navarro D."/>
            <person name="Chevret D."/>
            <person name="Henrissat B."/>
            <person name="Piumi F."/>
            <person name="Ruiz-Duenas F.J."/>
            <person name="Martinez A.T."/>
            <person name="Grigoriev I.V."/>
            <person name="Riley R."/>
            <person name="Lipzen A."/>
            <person name="Berrin J.G."/>
            <person name="Master E.R."/>
            <person name="Rosso M.N."/>
        </authorList>
    </citation>
    <scope>NUCLEOTIDE SEQUENCE [LARGE SCALE GENOMIC DNA]</scope>
    <source>
        <strain evidence="2 3">BRFM310</strain>
    </source>
</reference>